<dbReference type="KEGG" id="snep:Enr13x_57600"/>
<dbReference type="Pfam" id="PF14559">
    <property type="entry name" value="TPR_19"/>
    <property type="match status" value="1"/>
</dbReference>
<dbReference type="InterPro" id="IPR011717">
    <property type="entry name" value="TPR-4"/>
</dbReference>
<protein>
    <submittedName>
        <fullName evidence="5">Tetratricopeptide repeat protein</fullName>
    </submittedName>
</protein>
<feature type="compositionally biased region" description="Polar residues" evidence="4">
    <location>
        <begin position="221"/>
        <end position="232"/>
    </location>
</feature>
<dbReference type="PROSITE" id="PS50005">
    <property type="entry name" value="TPR"/>
    <property type="match status" value="1"/>
</dbReference>
<reference evidence="5 6" key="1">
    <citation type="submission" date="2019-03" db="EMBL/GenBank/DDBJ databases">
        <title>Deep-cultivation of Planctomycetes and their phenomic and genomic characterization uncovers novel biology.</title>
        <authorList>
            <person name="Wiegand S."/>
            <person name="Jogler M."/>
            <person name="Boedeker C."/>
            <person name="Pinto D."/>
            <person name="Vollmers J."/>
            <person name="Rivas-Marin E."/>
            <person name="Kohn T."/>
            <person name="Peeters S.H."/>
            <person name="Heuer A."/>
            <person name="Rast P."/>
            <person name="Oberbeckmann S."/>
            <person name="Bunk B."/>
            <person name="Jeske O."/>
            <person name="Meyerdierks A."/>
            <person name="Storesund J.E."/>
            <person name="Kallscheuer N."/>
            <person name="Luecker S."/>
            <person name="Lage O.M."/>
            <person name="Pohl T."/>
            <person name="Merkel B.J."/>
            <person name="Hornburger P."/>
            <person name="Mueller R.-W."/>
            <person name="Bruemmer F."/>
            <person name="Labrenz M."/>
            <person name="Spormann A.M."/>
            <person name="Op den Camp H."/>
            <person name="Overmann J."/>
            <person name="Amann R."/>
            <person name="Jetten M.S.M."/>
            <person name="Mascher T."/>
            <person name="Medema M.H."/>
            <person name="Devos D.P."/>
            <person name="Kaster A.-K."/>
            <person name="Ovreas L."/>
            <person name="Rohde M."/>
            <person name="Galperin M.Y."/>
            <person name="Jogler C."/>
        </authorList>
    </citation>
    <scope>NUCLEOTIDE SEQUENCE [LARGE SCALE GENOMIC DNA]</scope>
    <source>
        <strain evidence="5 6">Enr13</strain>
    </source>
</reference>
<dbReference type="PROSITE" id="PS51257">
    <property type="entry name" value="PROKAR_LIPOPROTEIN"/>
    <property type="match status" value="1"/>
</dbReference>
<feature type="region of interest" description="Disordered" evidence="4">
    <location>
        <begin position="221"/>
        <end position="243"/>
    </location>
</feature>
<organism evidence="5 6">
    <name type="scientific">Stieleria neptunia</name>
    <dbReference type="NCBI Taxonomy" id="2527979"/>
    <lineage>
        <taxon>Bacteria</taxon>
        <taxon>Pseudomonadati</taxon>
        <taxon>Planctomycetota</taxon>
        <taxon>Planctomycetia</taxon>
        <taxon>Pirellulales</taxon>
        <taxon>Pirellulaceae</taxon>
        <taxon>Stieleria</taxon>
    </lineage>
</organism>
<evidence type="ECO:0000256" key="2">
    <source>
        <dbReference type="ARBA" id="ARBA00022803"/>
    </source>
</evidence>
<dbReference type="InterPro" id="IPR011990">
    <property type="entry name" value="TPR-like_helical_dom_sf"/>
</dbReference>
<sequence length="243" mass="26643">MRIGMMINRRSRNATVISLALALSVGCSSIKKHRDSDFLKPLASSSPAESKAKREPMPSERSLCMETAKTVAGQGYAAEAIQLYERAEQLDPAAAPLDAELAPLYADVGNQNAAIQRYQRCVERTPDDVELSNNFAWTLMEAGRYDQAITEASRGLQNDSNHVRLRSTLAMIHYRQGDRAAAFQQFEQAHGSTVAHHNLAILDIDAGNLDAAQEHLQLARQSAQPNSKTESLVSALESHVSTR</sequence>
<evidence type="ECO:0000313" key="6">
    <source>
        <dbReference type="Proteomes" id="UP000319004"/>
    </source>
</evidence>
<dbReference type="PANTHER" id="PTHR45586">
    <property type="entry name" value="TPR REPEAT-CONTAINING PROTEIN PA4667"/>
    <property type="match status" value="1"/>
</dbReference>
<accession>A0A518HYL1</accession>
<dbReference type="SUPFAM" id="SSF48452">
    <property type="entry name" value="TPR-like"/>
    <property type="match status" value="1"/>
</dbReference>
<feature type="repeat" description="TPR" evidence="3">
    <location>
        <begin position="95"/>
        <end position="128"/>
    </location>
</feature>
<keyword evidence="6" id="KW-1185">Reference proteome</keyword>
<dbReference type="GO" id="GO:0042802">
    <property type="term" value="F:identical protein binding"/>
    <property type="evidence" value="ECO:0007669"/>
    <property type="project" value="InterPro"/>
</dbReference>
<keyword evidence="2 3" id="KW-0802">TPR repeat</keyword>
<dbReference type="PANTHER" id="PTHR45586:SF1">
    <property type="entry name" value="LIPOPOLYSACCHARIDE ASSEMBLY PROTEIN B"/>
    <property type="match status" value="1"/>
</dbReference>
<dbReference type="Gene3D" id="1.25.40.10">
    <property type="entry name" value="Tetratricopeptide repeat domain"/>
    <property type="match status" value="1"/>
</dbReference>
<dbReference type="AlphaFoldDB" id="A0A518HYL1"/>
<proteinExistence type="predicted"/>
<evidence type="ECO:0000313" key="5">
    <source>
        <dbReference type="EMBL" id="QDV45857.1"/>
    </source>
</evidence>
<dbReference type="InterPro" id="IPR019734">
    <property type="entry name" value="TPR_rpt"/>
</dbReference>
<dbReference type="InterPro" id="IPR051012">
    <property type="entry name" value="CellSynth/LPSAsmb/PSIAsmb"/>
</dbReference>
<dbReference type="EMBL" id="CP037423">
    <property type="protein sequence ID" value="QDV45857.1"/>
    <property type="molecule type" value="Genomic_DNA"/>
</dbReference>
<evidence type="ECO:0000256" key="1">
    <source>
        <dbReference type="ARBA" id="ARBA00022737"/>
    </source>
</evidence>
<dbReference type="Pfam" id="PF07721">
    <property type="entry name" value="TPR_4"/>
    <property type="match status" value="1"/>
</dbReference>
<gene>
    <name evidence="5" type="ORF">Enr13x_57600</name>
</gene>
<name>A0A518HYL1_9BACT</name>
<keyword evidence="1" id="KW-0677">Repeat</keyword>
<dbReference type="Proteomes" id="UP000319004">
    <property type="component" value="Chromosome"/>
</dbReference>
<evidence type="ECO:0000256" key="4">
    <source>
        <dbReference type="SAM" id="MobiDB-lite"/>
    </source>
</evidence>
<evidence type="ECO:0000256" key="3">
    <source>
        <dbReference type="PROSITE-ProRule" id="PRU00339"/>
    </source>
</evidence>
<feature type="region of interest" description="Disordered" evidence="4">
    <location>
        <begin position="39"/>
        <end position="60"/>
    </location>
</feature>